<dbReference type="Pfam" id="PF00076">
    <property type="entry name" value="RRM_1"/>
    <property type="match status" value="1"/>
</dbReference>
<proteinExistence type="predicted"/>
<dbReference type="PROSITE" id="PS50102">
    <property type="entry name" value="RRM"/>
    <property type="match status" value="1"/>
</dbReference>
<reference evidence="2" key="1">
    <citation type="journal article" date="2002" name="J. Am. Chem. Soc.">
        <title>New natural product families from an environmental DNA (eDNA) gene cluster.</title>
        <authorList>
            <person name="Brady S.F."/>
            <person name="Chao C.J."/>
            <person name="Clardy J."/>
        </authorList>
    </citation>
    <scope>NUCLEOTIDE SEQUENCE</scope>
</reference>
<name>G4WVS4_9BACT</name>
<sequence length="78" mass="8823">MEKVFISALPFKVTEPELQAYFEPYGQVTSLELHADWEEASFEPYAVVEMENAEDAIKALDGKIIGSTYLRVNKLVVL</sequence>
<dbReference type="InterPro" id="IPR000504">
    <property type="entry name" value="RRM_dom"/>
</dbReference>
<organism evidence="2">
    <name type="scientific">uncultured bacterium CSLC2</name>
    <dbReference type="NCBI Taxonomy" id="1091571"/>
    <lineage>
        <taxon>Bacteria</taxon>
        <taxon>environmental samples</taxon>
    </lineage>
</organism>
<dbReference type="GO" id="GO:0003723">
    <property type="term" value="F:RNA binding"/>
    <property type="evidence" value="ECO:0007669"/>
    <property type="project" value="InterPro"/>
</dbReference>
<accession>G4WVS4</accession>
<feature type="domain" description="RRM" evidence="1">
    <location>
        <begin position="2"/>
        <end position="73"/>
    </location>
</feature>
<dbReference type="CDD" id="cd00590">
    <property type="entry name" value="RRM_SF"/>
    <property type="match status" value="1"/>
</dbReference>
<dbReference type="InterPro" id="IPR012677">
    <property type="entry name" value="Nucleotide-bd_a/b_plait_sf"/>
</dbReference>
<dbReference type="EMBL" id="JF429413">
    <property type="protein sequence ID" value="AEQ20526.1"/>
    <property type="molecule type" value="Genomic_DNA"/>
</dbReference>
<protein>
    <submittedName>
        <fullName evidence="2">RNP-1 like RNA-binding domain protein</fullName>
    </submittedName>
</protein>
<dbReference type="AlphaFoldDB" id="G4WVS4"/>
<dbReference type="InterPro" id="IPR035979">
    <property type="entry name" value="RBD_domain_sf"/>
</dbReference>
<evidence type="ECO:0000313" key="2">
    <source>
        <dbReference type="EMBL" id="AEQ20526.1"/>
    </source>
</evidence>
<dbReference type="Gene3D" id="3.30.70.330">
    <property type="match status" value="1"/>
</dbReference>
<dbReference type="SUPFAM" id="SSF54928">
    <property type="entry name" value="RNA-binding domain, RBD"/>
    <property type="match status" value="1"/>
</dbReference>
<dbReference type="SMART" id="SM00360">
    <property type="entry name" value="RRM"/>
    <property type="match status" value="1"/>
</dbReference>
<reference evidence="2" key="2">
    <citation type="journal article" date="2011" name="J. Bacteriol.">
        <title>Long-chain N-acyl amino acid synthases are linked to the putative PEP-CTERM/exosortase protein-sorting system in Gram-negative bacteria.</title>
        <authorList>
            <person name="Craig J.W."/>
            <person name="Cherry M.A."/>
            <person name="Brady S.F."/>
        </authorList>
    </citation>
    <scope>NUCLEOTIDE SEQUENCE</scope>
</reference>
<evidence type="ECO:0000259" key="1">
    <source>
        <dbReference type="PROSITE" id="PS50102"/>
    </source>
</evidence>